<protein>
    <recommendedName>
        <fullName evidence="4">Secreted protein</fullName>
    </recommendedName>
</protein>
<dbReference type="RefSeq" id="WP_067237557.1">
    <property type="nucleotide sequence ID" value="NZ_KQ948557.1"/>
</dbReference>
<comment type="caution">
    <text evidence="2">The sequence shown here is derived from an EMBL/GenBank/DDBJ whole genome shotgun (WGS) entry which is preliminary data.</text>
</comment>
<dbReference type="GeneID" id="91430206"/>
<proteinExistence type="predicted"/>
<feature type="chain" id="PRO_5007173580" description="Secreted protein" evidence="1">
    <location>
        <begin position="26"/>
        <end position="139"/>
    </location>
</feature>
<keyword evidence="1" id="KW-0732">Signal</keyword>
<dbReference type="EMBL" id="LMWS01000031">
    <property type="protein sequence ID" value="KUN35698.1"/>
    <property type="molecule type" value="Genomic_DNA"/>
</dbReference>
<evidence type="ECO:0000313" key="3">
    <source>
        <dbReference type="Proteomes" id="UP000053271"/>
    </source>
</evidence>
<feature type="signal peptide" evidence="1">
    <location>
        <begin position="1"/>
        <end position="25"/>
    </location>
</feature>
<dbReference type="AlphaFoldDB" id="A0A124HQK9"/>
<dbReference type="Proteomes" id="UP000053271">
    <property type="component" value="Unassembled WGS sequence"/>
</dbReference>
<evidence type="ECO:0000313" key="2">
    <source>
        <dbReference type="EMBL" id="KUN35698.1"/>
    </source>
</evidence>
<evidence type="ECO:0000256" key="1">
    <source>
        <dbReference type="SAM" id="SignalP"/>
    </source>
</evidence>
<keyword evidence="3" id="KW-1185">Reference proteome</keyword>
<gene>
    <name evidence="2" type="ORF">AQJ30_23680</name>
</gene>
<reference evidence="2 3" key="1">
    <citation type="submission" date="2015-10" db="EMBL/GenBank/DDBJ databases">
        <title>Draft genome sequence of Streptomyces longwoodensis DSM 41677, type strain for the species Streptomyces longwoodensis.</title>
        <authorList>
            <person name="Ruckert C."/>
            <person name="Winkler A."/>
            <person name="Kalinowski J."/>
            <person name="Kampfer P."/>
            <person name="Glaeser S."/>
        </authorList>
    </citation>
    <scope>NUCLEOTIDE SEQUENCE [LARGE SCALE GENOMIC DNA]</scope>
    <source>
        <strain evidence="2 3">DSM 41677</strain>
    </source>
</reference>
<evidence type="ECO:0008006" key="4">
    <source>
        <dbReference type="Google" id="ProtNLM"/>
    </source>
</evidence>
<accession>A0A124HQK9</accession>
<sequence>MRKALLTTTVAAAAALGFAVAPAQAATGDVDRPFAMTYGNSQTSGSIHFTGGYTASLSGVVHAASGRRAICADAYNGSAKDQGYCSAWAYAGGPDQVLNEPFSIPLPGGVQRVVIEMMDENGNIVARESCTRSVCTRLI</sequence>
<name>A0A124HQK9_9ACTN</name>
<organism evidence="2 3">
    <name type="scientific">Streptomyces longwoodensis</name>
    <dbReference type="NCBI Taxonomy" id="68231"/>
    <lineage>
        <taxon>Bacteria</taxon>
        <taxon>Bacillati</taxon>
        <taxon>Actinomycetota</taxon>
        <taxon>Actinomycetes</taxon>
        <taxon>Kitasatosporales</taxon>
        <taxon>Streptomycetaceae</taxon>
        <taxon>Streptomyces</taxon>
    </lineage>
</organism>